<keyword evidence="3" id="KW-1185">Reference proteome</keyword>
<gene>
    <name evidence="2" type="ORF">CVLEPA_LOCUS9199</name>
</gene>
<organism evidence="2 3">
    <name type="scientific">Clavelina lepadiformis</name>
    <name type="common">Light-bulb sea squirt</name>
    <name type="synonym">Ascidia lepadiformis</name>
    <dbReference type="NCBI Taxonomy" id="159417"/>
    <lineage>
        <taxon>Eukaryota</taxon>
        <taxon>Metazoa</taxon>
        <taxon>Chordata</taxon>
        <taxon>Tunicata</taxon>
        <taxon>Ascidiacea</taxon>
        <taxon>Aplousobranchia</taxon>
        <taxon>Clavelinidae</taxon>
        <taxon>Clavelina</taxon>
    </lineage>
</organism>
<feature type="region of interest" description="Disordered" evidence="1">
    <location>
        <begin position="33"/>
        <end position="60"/>
    </location>
</feature>
<evidence type="ECO:0000313" key="2">
    <source>
        <dbReference type="EMBL" id="CAK8678928.1"/>
    </source>
</evidence>
<proteinExistence type="predicted"/>
<evidence type="ECO:0000256" key="1">
    <source>
        <dbReference type="SAM" id="MobiDB-lite"/>
    </source>
</evidence>
<feature type="compositionally biased region" description="Basic and acidic residues" evidence="1">
    <location>
        <begin position="40"/>
        <end position="50"/>
    </location>
</feature>
<sequence length="79" mass="8910">MGSDLTDLLFPKMDEIPKAIHLGTIKRKVQKARKQPSLNIKKENGNEAVKDTSGVGLNDVNKAPQRKFSRIGFKWMPTF</sequence>
<protein>
    <submittedName>
        <fullName evidence="2">Uncharacterized protein</fullName>
    </submittedName>
</protein>
<name>A0ABP0FIY2_CLALP</name>
<accession>A0ABP0FIY2</accession>
<evidence type="ECO:0000313" key="3">
    <source>
        <dbReference type="Proteomes" id="UP001642483"/>
    </source>
</evidence>
<reference evidence="2 3" key="1">
    <citation type="submission" date="2024-02" db="EMBL/GenBank/DDBJ databases">
        <authorList>
            <person name="Daric V."/>
            <person name="Darras S."/>
        </authorList>
    </citation>
    <scope>NUCLEOTIDE SEQUENCE [LARGE SCALE GENOMIC DNA]</scope>
</reference>
<dbReference type="EMBL" id="CAWYQH010000057">
    <property type="protein sequence ID" value="CAK8678928.1"/>
    <property type="molecule type" value="Genomic_DNA"/>
</dbReference>
<dbReference type="Proteomes" id="UP001642483">
    <property type="component" value="Unassembled WGS sequence"/>
</dbReference>
<comment type="caution">
    <text evidence="2">The sequence shown here is derived from an EMBL/GenBank/DDBJ whole genome shotgun (WGS) entry which is preliminary data.</text>
</comment>